<dbReference type="Proteomes" id="UP000498980">
    <property type="component" value="Unassembled WGS sequence"/>
</dbReference>
<comment type="caution">
    <text evidence="1">The sequence shown here is derived from an EMBL/GenBank/DDBJ whole genome shotgun (WGS) entry which is preliminary data.</text>
</comment>
<keyword evidence="3" id="KW-1185">Reference proteome</keyword>
<dbReference type="Proteomes" id="UP000530403">
    <property type="component" value="Unassembled WGS sequence"/>
</dbReference>
<protein>
    <submittedName>
        <fullName evidence="1">Uncharacterized protein</fullName>
    </submittedName>
</protein>
<evidence type="ECO:0000313" key="4">
    <source>
        <dbReference type="Proteomes" id="UP000530403"/>
    </source>
</evidence>
<reference evidence="2 4" key="2">
    <citation type="submission" date="2020-07" db="EMBL/GenBank/DDBJ databases">
        <title>Sequencing the genomes of 1000 actinobacteria strains.</title>
        <authorList>
            <person name="Klenk H.-P."/>
        </authorList>
    </citation>
    <scope>NUCLEOTIDE SEQUENCE [LARGE SCALE GENOMIC DNA]</scope>
    <source>
        <strain evidence="2 4">DSM 41455</strain>
    </source>
</reference>
<name>A0A7J0C3D4_9ACTN</name>
<proteinExistence type="predicted"/>
<evidence type="ECO:0000313" key="3">
    <source>
        <dbReference type="Proteomes" id="UP000498980"/>
    </source>
</evidence>
<organism evidence="1 3">
    <name type="scientific">Streptomyces fulvorobeus</name>
    <dbReference type="NCBI Taxonomy" id="284028"/>
    <lineage>
        <taxon>Bacteria</taxon>
        <taxon>Bacillati</taxon>
        <taxon>Actinomycetota</taxon>
        <taxon>Actinomycetes</taxon>
        <taxon>Kitasatosporales</taxon>
        <taxon>Streptomycetaceae</taxon>
        <taxon>Streptomyces</taxon>
    </lineage>
</organism>
<dbReference type="EMBL" id="JACCCF010000001">
    <property type="protein sequence ID" value="NYE40689.1"/>
    <property type="molecule type" value="Genomic_DNA"/>
</dbReference>
<evidence type="ECO:0000313" key="2">
    <source>
        <dbReference type="EMBL" id="NYE40689.1"/>
    </source>
</evidence>
<accession>A0A7J0C3D4</accession>
<sequence length="54" mass="6007">MDAAPQRAPLPVEPLECRQRAEDTALPDTDRLLWAVLAVAGELADIRRALAKRR</sequence>
<gene>
    <name evidence="2" type="ORF">HEB29_001700</name>
    <name evidence="1" type="ORF">Sfulv_18030</name>
</gene>
<dbReference type="EMBL" id="BLWC01000001">
    <property type="protein sequence ID" value="GFM96992.1"/>
    <property type="molecule type" value="Genomic_DNA"/>
</dbReference>
<dbReference type="RefSeq" id="WP_173313123.1">
    <property type="nucleotide sequence ID" value="NZ_BAAAUE010000007.1"/>
</dbReference>
<evidence type="ECO:0000313" key="1">
    <source>
        <dbReference type="EMBL" id="GFM96992.1"/>
    </source>
</evidence>
<dbReference type="AlphaFoldDB" id="A0A7J0C3D4"/>
<reference evidence="1 3" key="1">
    <citation type="submission" date="2020-05" db="EMBL/GenBank/DDBJ databases">
        <title>Whole genome shotgun sequence of Streptomyces fulvorobeus NBRC 15897.</title>
        <authorList>
            <person name="Komaki H."/>
            <person name="Tamura T."/>
        </authorList>
    </citation>
    <scope>NUCLEOTIDE SEQUENCE [LARGE SCALE GENOMIC DNA]</scope>
    <source>
        <strain evidence="1 3">NBRC 15897</strain>
    </source>
</reference>